<protein>
    <submittedName>
        <fullName evidence="2">FkbM family methyltransferase</fullName>
    </submittedName>
</protein>
<dbReference type="GO" id="GO:0032259">
    <property type="term" value="P:methylation"/>
    <property type="evidence" value="ECO:0007669"/>
    <property type="project" value="UniProtKB-KW"/>
</dbReference>
<keyword evidence="2" id="KW-0489">Methyltransferase</keyword>
<dbReference type="RefSeq" id="WP_270074732.1">
    <property type="nucleotide sequence ID" value="NZ_JAJAQC010000060.1"/>
</dbReference>
<feature type="domain" description="Methyltransferase FkbM" evidence="1">
    <location>
        <begin position="56"/>
        <end position="232"/>
    </location>
</feature>
<dbReference type="SUPFAM" id="SSF53335">
    <property type="entry name" value="S-adenosyl-L-methionine-dependent methyltransferases"/>
    <property type="match status" value="1"/>
</dbReference>
<organism evidence="2 3">
    <name type="scientific">Streptomonospora mangrovi</name>
    <dbReference type="NCBI Taxonomy" id="2883123"/>
    <lineage>
        <taxon>Bacteria</taxon>
        <taxon>Bacillati</taxon>
        <taxon>Actinomycetota</taxon>
        <taxon>Actinomycetes</taxon>
        <taxon>Streptosporangiales</taxon>
        <taxon>Nocardiopsidaceae</taxon>
        <taxon>Streptomonospora</taxon>
    </lineage>
</organism>
<accession>A0A9X3NPG6</accession>
<dbReference type="Gene3D" id="3.40.50.150">
    <property type="entry name" value="Vaccinia Virus protein VP39"/>
    <property type="match status" value="1"/>
</dbReference>
<dbReference type="PANTHER" id="PTHR34203">
    <property type="entry name" value="METHYLTRANSFERASE, FKBM FAMILY PROTEIN"/>
    <property type="match status" value="1"/>
</dbReference>
<dbReference type="EMBL" id="JAJAQC010000060">
    <property type="protein sequence ID" value="MDA0567487.1"/>
    <property type="molecule type" value="Genomic_DNA"/>
</dbReference>
<sequence length="264" mass="27866">MTTRPRPQDVPAPRSGPAPLRAVGAALRGLSPHAFFIEREVAGLAEVVGPGAVCLDIGAEYGLYTFTLADLAGPAGAVYAVEPLPGPARFLTTAASALGADNVRVLRRALAREPGTGTLSLPLRRGLPVHGRAYLTTGAASPGPNAEFSAARTVAAPVSTLDSLAAELGLDRLDFVKADVEGAELAVIDGGAAVLERHRPALLLEIEDRHLAKYGARAADVADRLTAMGYRMRVWVARAWRDADRVREGHRNYLFVPGAPDRRS</sequence>
<proteinExistence type="predicted"/>
<dbReference type="InterPro" id="IPR006342">
    <property type="entry name" value="FkbM_mtfrase"/>
</dbReference>
<dbReference type="AlphaFoldDB" id="A0A9X3NPG6"/>
<comment type="caution">
    <text evidence="2">The sequence shown here is derived from an EMBL/GenBank/DDBJ whole genome shotgun (WGS) entry which is preliminary data.</text>
</comment>
<dbReference type="GO" id="GO:0008168">
    <property type="term" value="F:methyltransferase activity"/>
    <property type="evidence" value="ECO:0007669"/>
    <property type="project" value="UniProtKB-KW"/>
</dbReference>
<dbReference type="InterPro" id="IPR052514">
    <property type="entry name" value="SAM-dependent_MTase"/>
</dbReference>
<keyword evidence="3" id="KW-1185">Reference proteome</keyword>
<gene>
    <name evidence="2" type="ORF">LG943_24645</name>
</gene>
<evidence type="ECO:0000313" key="3">
    <source>
        <dbReference type="Proteomes" id="UP001140076"/>
    </source>
</evidence>
<keyword evidence="2" id="KW-0808">Transferase</keyword>
<dbReference type="Pfam" id="PF05050">
    <property type="entry name" value="Methyltransf_21"/>
    <property type="match status" value="1"/>
</dbReference>
<dbReference type="NCBIfam" id="TIGR01444">
    <property type="entry name" value="fkbM_fam"/>
    <property type="match status" value="1"/>
</dbReference>
<evidence type="ECO:0000259" key="1">
    <source>
        <dbReference type="Pfam" id="PF05050"/>
    </source>
</evidence>
<dbReference type="InterPro" id="IPR029063">
    <property type="entry name" value="SAM-dependent_MTases_sf"/>
</dbReference>
<dbReference type="Proteomes" id="UP001140076">
    <property type="component" value="Unassembled WGS sequence"/>
</dbReference>
<dbReference type="PANTHER" id="PTHR34203:SF15">
    <property type="entry name" value="SLL1173 PROTEIN"/>
    <property type="match status" value="1"/>
</dbReference>
<name>A0A9X3NPG6_9ACTN</name>
<reference evidence="2" key="1">
    <citation type="submission" date="2021-10" db="EMBL/GenBank/DDBJ databases">
        <title>Streptomonospora sp. nov., isolated from mangrove soil.</title>
        <authorList>
            <person name="Chen X."/>
            <person name="Ge X."/>
            <person name="Liu W."/>
        </authorList>
    </citation>
    <scope>NUCLEOTIDE SEQUENCE</scope>
    <source>
        <strain evidence="2">S1-112</strain>
    </source>
</reference>
<evidence type="ECO:0000313" key="2">
    <source>
        <dbReference type="EMBL" id="MDA0567487.1"/>
    </source>
</evidence>